<feature type="region of interest" description="Disordered" evidence="1">
    <location>
        <begin position="1"/>
        <end position="25"/>
    </location>
</feature>
<evidence type="ECO:0000313" key="3">
    <source>
        <dbReference type="Proteomes" id="UP000309128"/>
    </source>
</evidence>
<organism evidence="2 3">
    <name type="scientific">Nonomuraea turkmeniaca</name>
    <dbReference type="NCBI Taxonomy" id="103838"/>
    <lineage>
        <taxon>Bacteria</taxon>
        <taxon>Bacillati</taxon>
        <taxon>Actinomycetota</taxon>
        <taxon>Actinomycetes</taxon>
        <taxon>Streptosporangiales</taxon>
        <taxon>Streptosporangiaceae</taxon>
        <taxon>Nonomuraea</taxon>
    </lineage>
</organism>
<feature type="compositionally biased region" description="Low complexity" evidence="1">
    <location>
        <begin position="1"/>
        <end position="12"/>
    </location>
</feature>
<reference evidence="2 3" key="1">
    <citation type="submission" date="2019-05" db="EMBL/GenBank/DDBJ databases">
        <title>Draft genome sequence of Nonomuraea turkmeniaca DSM 43926.</title>
        <authorList>
            <person name="Saricaoglu S."/>
            <person name="Isik K."/>
        </authorList>
    </citation>
    <scope>NUCLEOTIDE SEQUENCE [LARGE SCALE GENOMIC DNA]</scope>
    <source>
        <strain evidence="2 3">DSM 43926</strain>
    </source>
</reference>
<dbReference type="AlphaFoldDB" id="A0A5S4FP99"/>
<dbReference type="Proteomes" id="UP000309128">
    <property type="component" value="Unassembled WGS sequence"/>
</dbReference>
<comment type="caution">
    <text evidence="2">The sequence shown here is derived from an EMBL/GenBank/DDBJ whole genome shotgun (WGS) entry which is preliminary data.</text>
</comment>
<evidence type="ECO:0000313" key="2">
    <source>
        <dbReference type="EMBL" id="TMR10995.1"/>
    </source>
</evidence>
<dbReference type="EMBL" id="VCKY01000170">
    <property type="protein sequence ID" value="TMR10995.1"/>
    <property type="molecule type" value="Genomic_DNA"/>
</dbReference>
<protein>
    <submittedName>
        <fullName evidence="2">Uncharacterized protein</fullName>
    </submittedName>
</protein>
<proteinExistence type="predicted"/>
<gene>
    <name evidence="2" type="ORF">ETD86_37400</name>
</gene>
<keyword evidence="3" id="KW-1185">Reference proteome</keyword>
<name>A0A5S4FP99_9ACTN</name>
<sequence length="118" mass="13057">MTRAPAAGGAPRPVRPTKGRPLSQHHVTLNGVTYRPGVYPPFAKIVCRAAGVFREPAASEARAAKVAYFARLYNVPSRTAFQIARSITLRKYTYARLEAERIERERIAACRAWGCCPV</sequence>
<dbReference type="RefSeq" id="WP_138671372.1">
    <property type="nucleotide sequence ID" value="NZ_VCKY01000170.1"/>
</dbReference>
<evidence type="ECO:0000256" key="1">
    <source>
        <dbReference type="SAM" id="MobiDB-lite"/>
    </source>
</evidence>
<accession>A0A5S4FP99</accession>